<keyword evidence="2" id="KW-1185">Reference proteome</keyword>
<sequence>MVTFETFKKLASFADNKGCKVIFDENKKISFNSSKMTITVPQSITLENAYALAHEIGHLIDHLNNELDHDKWLNDMSYRITAEMSAWVHAYKLLSHLDISLDNYHTHVNSKLSSYFKYHNVVQPV</sequence>
<dbReference type="OrthoDB" id="2858721at2"/>
<evidence type="ECO:0008006" key="3">
    <source>
        <dbReference type="Google" id="ProtNLM"/>
    </source>
</evidence>
<protein>
    <recommendedName>
        <fullName evidence="3">IrrE N-terminal-like domain-containing protein</fullName>
    </recommendedName>
</protein>
<evidence type="ECO:0000313" key="1">
    <source>
        <dbReference type="EMBL" id="ALC82635.1"/>
    </source>
</evidence>
<name>A0A0M4FSB9_9BACI</name>
<dbReference type="Proteomes" id="UP000067625">
    <property type="component" value="Chromosome"/>
</dbReference>
<proteinExistence type="predicted"/>
<dbReference type="EMBL" id="CP012600">
    <property type="protein sequence ID" value="ALC82635.1"/>
    <property type="molecule type" value="Genomic_DNA"/>
</dbReference>
<dbReference type="PATRIC" id="fig|1441095.3.peg.3177"/>
<reference evidence="2" key="1">
    <citation type="submission" date="2015-08" db="EMBL/GenBank/DDBJ databases">
        <title>Genome sequencing project for genomic taxonomy and phylogenomics of Bacillus-like bacteria.</title>
        <authorList>
            <person name="Liu B."/>
            <person name="Wang J."/>
            <person name="Zhu Y."/>
            <person name="Liu G."/>
            <person name="Chen Q."/>
            <person name="Chen Z."/>
            <person name="Lan J."/>
            <person name="Che J."/>
            <person name="Ge C."/>
            <person name="Shi H."/>
            <person name="Pan Z."/>
            <person name="Liu X."/>
        </authorList>
    </citation>
    <scope>NUCLEOTIDE SEQUENCE [LARGE SCALE GENOMIC DNA]</scope>
    <source>
        <strain evidence="2">FJAT-4402</strain>
    </source>
</reference>
<organism evidence="1 2">
    <name type="scientific">Bacillus gobiensis</name>
    <dbReference type="NCBI Taxonomy" id="1441095"/>
    <lineage>
        <taxon>Bacteria</taxon>
        <taxon>Bacillati</taxon>
        <taxon>Bacillota</taxon>
        <taxon>Bacilli</taxon>
        <taxon>Bacillales</taxon>
        <taxon>Bacillaceae</taxon>
        <taxon>Bacillus</taxon>
    </lineage>
</organism>
<dbReference type="RefSeq" id="WP_053604442.1">
    <property type="nucleotide sequence ID" value="NZ_CP012600.1"/>
</dbReference>
<gene>
    <name evidence="1" type="ORF">AM592_14410</name>
</gene>
<accession>A0A0M4FSB9</accession>
<reference evidence="1 2" key="2">
    <citation type="journal article" date="2016" name="Int. J. Syst. Evol. Microbiol.">
        <title>Bacillus gobiensis sp. nov., isolated from a soil sample.</title>
        <authorList>
            <person name="Liu B."/>
            <person name="Liu G.H."/>
            <person name="Cetin S."/>
            <person name="Schumann P."/>
            <person name="Pan Z.Z."/>
            <person name="Chen Q.Q."/>
        </authorList>
    </citation>
    <scope>NUCLEOTIDE SEQUENCE [LARGE SCALE GENOMIC DNA]</scope>
    <source>
        <strain evidence="1 2">FJAT-4402</strain>
    </source>
</reference>
<evidence type="ECO:0000313" key="2">
    <source>
        <dbReference type="Proteomes" id="UP000067625"/>
    </source>
</evidence>
<dbReference type="AlphaFoldDB" id="A0A0M4FSB9"/>